<name>A0A5N7BAZ2_9EURO</name>
<keyword evidence="1" id="KW-1133">Transmembrane helix</keyword>
<keyword evidence="1" id="KW-0812">Transmembrane</keyword>
<evidence type="ECO:0000313" key="3">
    <source>
        <dbReference type="Proteomes" id="UP000326198"/>
    </source>
</evidence>
<gene>
    <name evidence="2" type="ORF">BDV26DRAFT_260547</name>
</gene>
<organism evidence="2 3">
    <name type="scientific">Aspergillus bertholletiae</name>
    <dbReference type="NCBI Taxonomy" id="1226010"/>
    <lineage>
        <taxon>Eukaryota</taxon>
        <taxon>Fungi</taxon>
        <taxon>Dikarya</taxon>
        <taxon>Ascomycota</taxon>
        <taxon>Pezizomycotina</taxon>
        <taxon>Eurotiomycetes</taxon>
        <taxon>Eurotiomycetidae</taxon>
        <taxon>Eurotiales</taxon>
        <taxon>Aspergillaceae</taxon>
        <taxon>Aspergillus</taxon>
        <taxon>Aspergillus subgen. Circumdati</taxon>
    </lineage>
</organism>
<accession>A0A5N7BAZ2</accession>
<dbReference type="Proteomes" id="UP000326198">
    <property type="component" value="Unassembled WGS sequence"/>
</dbReference>
<reference evidence="2 3" key="1">
    <citation type="submission" date="2019-04" db="EMBL/GenBank/DDBJ databases">
        <title>Friends and foes A comparative genomics studyof 23 Aspergillus species from section Flavi.</title>
        <authorList>
            <consortium name="DOE Joint Genome Institute"/>
            <person name="Kjaerbolling I."/>
            <person name="Vesth T."/>
            <person name="Frisvad J.C."/>
            <person name="Nybo J.L."/>
            <person name="Theobald S."/>
            <person name="Kildgaard S."/>
            <person name="Isbrandt T."/>
            <person name="Kuo A."/>
            <person name="Sato A."/>
            <person name="Lyhne E.K."/>
            <person name="Kogle M.E."/>
            <person name="Wiebenga A."/>
            <person name="Kun R.S."/>
            <person name="Lubbers R.J."/>
            <person name="Makela M.R."/>
            <person name="Barry K."/>
            <person name="Chovatia M."/>
            <person name="Clum A."/>
            <person name="Daum C."/>
            <person name="Haridas S."/>
            <person name="He G."/>
            <person name="LaButti K."/>
            <person name="Lipzen A."/>
            <person name="Mondo S."/>
            <person name="Riley R."/>
            <person name="Salamov A."/>
            <person name="Simmons B.A."/>
            <person name="Magnuson J.K."/>
            <person name="Henrissat B."/>
            <person name="Mortensen U.H."/>
            <person name="Larsen T.O."/>
            <person name="Devries R.P."/>
            <person name="Grigoriev I.V."/>
            <person name="Machida M."/>
            <person name="Baker S.E."/>
            <person name="Andersen M.R."/>
        </authorList>
    </citation>
    <scope>NUCLEOTIDE SEQUENCE [LARGE SCALE GENOMIC DNA]</scope>
    <source>
        <strain evidence="2 3">IBT 29228</strain>
    </source>
</reference>
<feature type="transmembrane region" description="Helical" evidence="1">
    <location>
        <begin position="12"/>
        <end position="30"/>
    </location>
</feature>
<sequence length="71" mass="8023">MPCSMEERPYPLSFYFIIFPFFFFPSNARVSPSPLMVVVPFLPNSQVQISTPSDRMTNSIPCASLTQDGFP</sequence>
<dbReference type="EMBL" id="ML736201">
    <property type="protein sequence ID" value="KAE8378921.1"/>
    <property type="molecule type" value="Genomic_DNA"/>
</dbReference>
<evidence type="ECO:0000256" key="1">
    <source>
        <dbReference type="SAM" id="Phobius"/>
    </source>
</evidence>
<dbReference type="AlphaFoldDB" id="A0A5N7BAZ2"/>
<evidence type="ECO:0000313" key="2">
    <source>
        <dbReference type="EMBL" id="KAE8378921.1"/>
    </source>
</evidence>
<keyword evidence="3" id="KW-1185">Reference proteome</keyword>
<protein>
    <submittedName>
        <fullName evidence="2">Uncharacterized protein</fullName>
    </submittedName>
</protein>
<keyword evidence="1" id="KW-0472">Membrane</keyword>
<proteinExistence type="predicted"/>